<gene>
    <name evidence="3" type="primary">tssQ_1</name>
    <name evidence="1" type="ORF">AM402_15315</name>
    <name evidence="3" type="ORF">NCTC10975_00557</name>
    <name evidence="2" type="ORF">PW210_001354</name>
</gene>
<dbReference type="RefSeq" id="WP_004244607.1">
    <property type="nucleotide sequence ID" value="NZ_ABFCQN020000011.1"/>
</dbReference>
<dbReference type="Pfam" id="PF05638">
    <property type="entry name" value="T6SS_HCP"/>
    <property type="match status" value="1"/>
</dbReference>
<evidence type="ECO:0000313" key="1">
    <source>
        <dbReference type="EMBL" id="ARX35462.1"/>
    </source>
</evidence>
<dbReference type="OMA" id="HISGHED"/>
<evidence type="ECO:0000313" key="5">
    <source>
        <dbReference type="Proteomes" id="UP000251485"/>
    </source>
</evidence>
<dbReference type="EMBL" id="UAUE01000003">
    <property type="protein sequence ID" value="SPY94221.1"/>
    <property type="molecule type" value="Genomic_DNA"/>
</dbReference>
<reference evidence="3 5" key="2">
    <citation type="submission" date="2018-06" db="EMBL/GenBank/DDBJ databases">
        <authorList>
            <consortium name="Pathogen Informatics"/>
            <person name="Doyle S."/>
        </authorList>
    </citation>
    <scope>NUCLEOTIDE SEQUENCE [LARGE SCALE GENOMIC DNA]</scope>
    <source>
        <strain evidence="3 5">NCTC10975</strain>
    </source>
</reference>
<sequence>MANSIYLKIIGKSQGDISKGCSTLGSIGNKYQHGHEDQIFVYSFDYDLTRAQNLNHSPVVISKPIDKSSPLLGVAITNNELLECELEFYRTSSNGNQEKFYTIKLTKASITNISAHYPNSLTHADAQPYEDITIRYESISWNHICAGTSGYSISKNI</sequence>
<dbReference type="Proteomes" id="UP001171165">
    <property type="component" value="Unassembled WGS sequence"/>
</dbReference>
<reference evidence="1 4" key="1">
    <citation type="submission" date="2017-05" db="EMBL/GenBank/DDBJ databases">
        <title>Whole genome sequencing of Proteus mirabilis AR_0155.</title>
        <authorList>
            <person name="Conlan S."/>
            <person name="Thomas P.J."/>
            <person name="Mullikin J."/>
            <person name="Frank K.M."/>
            <person name="Segre J.A."/>
        </authorList>
    </citation>
    <scope>NUCLEOTIDE SEQUENCE [LARGE SCALE GENOMIC DNA]</scope>
    <source>
        <strain evidence="1 4">AR_0155</strain>
    </source>
</reference>
<dbReference type="NCBIfam" id="TIGR03344">
    <property type="entry name" value="VI_effect_Hcp1"/>
    <property type="match status" value="1"/>
</dbReference>
<dbReference type="EMBL" id="ABKSPD020000003">
    <property type="protein sequence ID" value="EKW9775551.1"/>
    <property type="molecule type" value="Genomic_DNA"/>
</dbReference>
<dbReference type="STRING" id="584.AOUC001_12130"/>
<evidence type="ECO:0000313" key="2">
    <source>
        <dbReference type="EMBL" id="EKW9775551.1"/>
    </source>
</evidence>
<protein>
    <submittedName>
        <fullName evidence="2">Hcp family type VI secretion system effector</fullName>
    </submittedName>
    <submittedName>
        <fullName evidence="1">Hcp1 family type VI secretion system effector</fullName>
    </submittedName>
    <submittedName>
        <fullName evidence="3">TssQ</fullName>
    </submittedName>
</protein>
<dbReference type="EMBL" id="CP021694">
    <property type="protein sequence ID" value="ARX35462.1"/>
    <property type="molecule type" value="Genomic_DNA"/>
</dbReference>
<dbReference type="PANTHER" id="PTHR34319:SF7">
    <property type="entry name" value="HNH ENDONUCLEASE DOMAIN-CONTAINING PROTEIN"/>
    <property type="match status" value="1"/>
</dbReference>
<dbReference type="GeneID" id="6803579"/>
<organism evidence="2 6">
    <name type="scientific">Proteus mirabilis</name>
    <dbReference type="NCBI Taxonomy" id="584"/>
    <lineage>
        <taxon>Bacteria</taxon>
        <taxon>Pseudomonadati</taxon>
        <taxon>Pseudomonadota</taxon>
        <taxon>Gammaproteobacteria</taxon>
        <taxon>Enterobacterales</taxon>
        <taxon>Morganellaceae</taxon>
        <taxon>Proteus</taxon>
    </lineage>
</organism>
<accession>A0A1Z1SXL7</accession>
<dbReference type="InterPro" id="IPR036624">
    <property type="entry name" value="Hcp1-lik_sf"/>
</dbReference>
<evidence type="ECO:0000313" key="3">
    <source>
        <dbReference type="EMBL" id="SPY94221.1"/>
    </source>
</evidence>
<evidence type="ECO:0000313" key="6">
    <source>
        <dbReference type="Proteomes" id="UP001171165"/>
    </source>
</evidence>
<dbReference type="InterPro" id="IPR052947">
    <property type="entry name" value="T6SS_Hcp1_domain"/>
</dbReference>
<proteinExistence type="predicted"/>
<dbReference type="Gene3D" id="2.30.110.20">
    <property type="entry name" value="Hcp1-like"/>
    <property type="match status" value="1"/>
</dbReference>
<dbReference type="Proteomes" id="UP000251485">
    <property type="component" value="Unassembled WGS sequence"/>
</dbReference>
<evidence type="ECO:0000313" key="4">
    <source>
        <dbReference type="Proteomes" id="UP000195540"/>
    </source>
</evidence>
<dbReference type="DNASU" id="6803579"/>
<dbReference type="InterPro" id="IPR008514">
    <property type="entry name" value="T6SS_Hcp"/>
</dbReference>
<name>A0A1Z1SXL7_PROMI</name>
<dbReference type="KEGG" id="pvl:AOB99_06055"/>
<dbReference type="Proteomes" id="UP000195540">
    <property type="component" value="Chromosome"/>
</dbReference>
<dbReference type="AlphaFoldDB" id="A0A1Z1SXL7"/>
<dbReference type="SUPFAM" id="SSF141452">
    <property type="entry name" value="Hcp1-like"/>
    <property type="match status" value="1"/>
</dbReference>
<reference evidence="2" key="3">
    <citation type="submission" date="2023-06" db="EMBL/GenBank/DDBJ databases">
        <authorList>
            <consortium name="Clinical and Environmental Microbiology Branch: Whole genome sequencing antimicrobial resistance pathogens in the healthcare setting"/>
        </authorList>
    </citation>
    <scope>NUCLEOTIDE SEQUENCE</scope>
    <source>
        <strain evidence="2">Microbial</strain>
    </source>
</reference>
<dbReference type="PANTHER" id="PTHR34319">
    <property type="entry name" value="MAJOR EXPORTED PROTEIN"/>
    <property type="match status" value="1"/>
</dbReference>